<dbReference type="Pfam" id="PF22624">
    <property type="entry name" value="AASDHPPT_N"/>
    <property type="match status" value="1"/>
</dbReference>
<dbReference type="PANTHER" id="PTHR12215:SF10">
    <property type="entry name" value="L-AMINOADIPATE-SEMIALDEHYDE DEHYDROGENASE-PHOSPHOPANTETHEINYL TRANSFERASE"/>
    <property type="match status" value="1"/>
</dbReference>
<sequence length="214" mass="25057">MTVLYYTKCKQLSSHSYERAVSSLPLEMQNKVRKYMRWQDAHAYLYGKLLLKKAVSDLGHDYNLELIQKSKYGKPYFENSNFGFNISHSGEYIVCIISTEEKNNLGIDIEEVNPIEFDSFKNVFSEKEKREISNYKSFYTFWTRKEAVVKADGRGLLMPLNTINTTISPLLLDNKAYYLYEVEIDQNYVVHVATSKSLKKKIDYSYIHSEKLCE</sequence>
<evidence type="ECO:0000313" key="5">
    <source>
        <dbReference type="EMBL" id="KAB1158709.1"/>
    </source>
</evidence>
<organism evidence="5 6">
    <name type="scientific">Tenacibaculum aiptasiae</name>
    <dbReference type="NCBI Taxonomy" id="426481"/>
    <lineage>
        <taxon>Bacteria</taxon>
        <taxon>Pseudomonadati</taxon>
        <taxon>Bacteroidota</taxon>
        <taxon>Flavobacteriia</taxon>
        <taxon>Flavobacteriales</taxon>
        <taxon>Flavobacteriaceae</taxon>
        <taxon>Tenacibaculum</taxon>
    </lineage>
</organism>
<dbReference type="InterPro" id="IPR055066">
    <property type="entry name" value="AASDHPPT_N"/>
</dbReference>
<dbReference type="PANTHER" id="PTHR12215">
    <property type="entry name" value="PHOSPHOPANTETHEINE TRANSFERASE"/>
    <property type="match status" value="1"/>
</dbReference>
<gene>
    <name evidence="5" type="ORF">F7018_08820</name>
</gene>
<dbReference type="InterPro" id="IPR050559">
    <property type="entry name" value="P-Pant_transferase_sf"/>
</dbReference>
<dbReference type="GO" id="GO:0000287">
    <property type="term" value="F:magnesium ion binding"/>
    <property type="evidence" value="ECO:0007669"/>
    <property type="project" value="InterPro"/>
</dbReference>
<evidence type="ECO:0000256" key="1">
    <source>
        <dbReference type="ARBA" id="ARBA00010990"/>
    </source>
</evidence>
<dbReference type="Gene3D" id="3.90.470.20">
    <property type="entry name" value="4'-phosphopantetheinyl transferase domain"/>
    <property type="match status" value="2"/>
</dbReference>
<dbReference type="Pfam" id="PF01648">
    <property type="entry name" value="ACPS"/>
    <property type="match status" value="1"/>
</dbReference>
<protein>
    <submittedName>
        <fullName evidence="5">4'-phosphopantetheinyl transferase superfamily protein</fullName>
    </submittedName>
</protein>
<proteinExistence type="inferred from homology"/>
<name>A0A7J5ANY2_9FLAO</name>
<dbReference type="GO" id="GO:0008897">
    <property type="term" value="F:holo-[acyl-carrier-protein] synthase activity"/>
    <property type="evidence" value="ECO:0007669"/>
    <property type="project" value="InterPro"/>
</dbReference>
<dbReference type="RefSeq" id="WP_150899676.1">
    <property type="nucleotide sequence ID" value="NZ_WAAU01000012.1"/>
</dbReference>
<evidence type="ECO:0000313" key="6">
    <source>
        <dbReference type="Proteomes" id="UP000467305"/>
    </source>
</evidence>
<dbReference type="InterPro" id="IPR008278">
    <property type="entry name" value="4-PPantetheinyl_Trfase_dom"/>
</dbReference>
<evidence type="ECO:0000259" key="4">
    <source>
        <dbReference type="Pfam" id="PF22624"/>
    </source>
</evidence>
<accession>A0A7J5ANY2</accession>
<evidence type="ECO:0000256" key="2">
    <source>
        <dbReference type="ARBA" id="ARBA00022679"/>
    </source>
</evidence>
<dbReference type="Proteomes" id="UP000467305">
    <property type="component" value="Unassembled WGS sequence"/>
</dbReference>
<feature type="domain" description="4'-phosphopantetheinyl transferase N-terminal" evidence="4">
    <location>
        <begin position="13"/>
        <end position="95"/>
    </location>
</feature>
<comment type="caution">
    <text evidence="5">The sequence shown here is derived from an EMBL/GenBank/DDBJ whole genome shotgun (WGS) entry which is preliminary data.</text>
</comment>
<keyword evidence="2 5" id="KW-0808">Transferase</keyword>
<dbReference type="EMBL" id="WAAU01000012">
    <property type="protein sequence ID" value="KAB1158709.1"/>
    <property type="molecule type" value="Genomic_DNA"/>
</dbReference>
<dbReference type="GO" id="GO:0019878">
    <property type="term" value="P:lysine biosynthetic process via aminoadipic acid"/>
    <property type="evidence" value="ECO:0007669"/>
    <property type="project" value="TreeGrafter"/>
</dbReference>
<dbReference type="InterPro" id="IPR037143">
    <property type="entry name" value="4-PPantetheinyl_Trfase_dom_sf"/>
</dbReference>
<keyword evidence="6" id="KW-1185">Reference proteome</keyword>
<reference evidence="5 6" key="1">
    <citation type="submission" date="2019-09" db="EMBL/GenBank/DDBJ databases">
        <authorList>
            <person name="Cao W.R."/>
        </authorList>
    </citation>
    <scope>NUCLEOTIDE SEQUENCE [LARGE SCALE GENOMIC DNA]</scope>
    <source>
        <strain evidence="6">a4</strain>
    </source>
</reference>
<feature type="domain" description="4'-phosphopantetheinyl transferase" evidence="3">
    <location>
        <begin position="105"/>
        <end position="167"/>
    </location>
</feature>
<dbReference type="GO" id="GO:0005829">
    <property type="term" value="C:cytosol"/>
    <property type="evidence" value="ECO:0007669"/>
    <property type="project" value="TreeGrafter"/>
</dbReference>
<evidence type="ECO:0000259" key="3">
    <source>
        <dbReference type="Pfam" id="PF01648"/>
    </source>
</evidence>
<dbReference type="SUPFAM" id="SSF56214">
    <property type="entry name" value="4'-phosphopantetheinyl transferase"/>
    <property type="match status" value="2"/>
</dbReference>
<dbReference type="AlphaFoldDB" id="A0A7J5ANY2"/>
<comment type="similarity">
    <text evidence="1">Belongs to the P-Pant transferase superfamily. Gsp/Sfp/HetI/AcpT family.</text>
</comment>
<dbReference type="OrthoDB" id="9808281at2"/>